<evidence type="ECO:0000256" key="10">
    <source>
        <dbReference type="ARBA" id="ARBA00023170"/>
    </source>
</evidence>
<protein>
    <recommendedName>
        <fullName evidence="14">Olfactory receptor</fullName>
    </recommendedName>
</protein>
<evidence type="ECO:0000256" key="4">
    <source>
        <dbReference type="ARBA" id="ARBA00022692"/>
    </source>
</evidence>
<keyword evidence="3 14" id="KW-0716">Sensory transduction</keyword>
<feature type="transmembrane region" description="Helical" evidence="14">
    <location>
        <begin position="274"/>
        <end position="293"/>
    </location>
</feature>
<dbReference type="GO" id="GO:0004930">
    <property type="term" value="F:G protein-coupled receptor activity"/>
    <property type="evidence" value="ECO:0007669"/>
    <property type="project" value="UniProtKB-KW"/>
</dbReference>
<evidence type="ECO:0000256" key="8">
    <source>
        <dbReference type="ARBA" id="ARBA00023136"/>
    </source>
</evidence>
<comment type="subcellular location">
    <subcellularLocation>
        <location evidence="1 14">Cell membrane</location>
        <topology evidence="1 14">Multi-pass membrane protein</topology>
    </subcellularLocation>
</comment>
<dbReference type="PANTHER" id="PTHR24242:SF253">
    <property type="entry name" value="OLFACTORY RECEPTOR-RELATED"/>
    <property type="match status" value="1"/>
</dbReference>
<organism evidence="16 17">
    <name type="scientific">Leptobrachium leishanense</name>
    <name type="common">Leishan spiny toad</name>
    <dbReference type="NCBI Taxonomy" id="445787"/>
    <lineage>
        <taxon>Eukaryota</taxon>
        <taxon>Metazoa</taxon>
        <taxon>Chordata</taxon>
        <taxon>Craniata</taxon>
        <taxon>Vertebrata</taxon>
        <taxon>Euteleostomi</taxon>
        <taxon>Amphibia</taxon>
        <taxon>Batrachia</taxon>
        <taxon>Anura</taxon>
        <taxon>Pelobatoidea</taxon>
        <taxon>Megophryidae</taxon>
        <taxon>Leptobrachium</taxon>
    </lineage>
</organism>
<dbReference type="PRINTS" id="PR00237">
    <property type="entry name" value="GPCRRHODOPSN"/>
</dbReference>
<comment type="similarity">
    <text evidence="13">Belongs to the G-protein coupled receptor 1 family.</text>
</comment>
<keyword evidence="17" id="KW-1185">Reference proteome</keyword>
<evidence type="ECO:0000313" key="16">
    <source>
        <dbReference type="Ensembl" id="ENSLLEP00000008531.1"/>
    </source>
</evidence>
<keyword evidence="8 14" id="KW-0472">Membrane</keyword>
<feature type="transmembrane region" description="Helical" evidence="14">
    <location>
        <begin position="238"/>
        <end position="262"/>
    </location>
</feature>
<dbReference type="AlphaFoldDB" id="A0A8C5M8U7"/>
<dbReference type="GO" id="GO:0005886">
    <property type="term" value="C:plasma membrane"/>
    <property type="evidence" value="ECO:0007669"/>
    <property type="project" value="UniProtKB-SubCell"/>
</dbReference>
<feature type="transmembrane region" description="Helical" evidence="14">
    <location>
        <begin position="25"/>
        <end position="49"/>
    </location>
</feature>
<dbReference type="GO" id="GO:0004984">
    <property type="term" value="F:olfactory receptor activity"/>
    <property type="evidence" value="ECO:0007669"/>
    <property type="project" value="InterPro"/>
</dbReference>
<evidence type="ECO:0000256" key="14">
    <source>
        <dbReference type="RuleBase" id="RU363047"/>
    </source>
</evidence>
<dbReference type="Pfam" id="PF13853">
    <property type="entry name" value="7tm_4"/>
    <property type="match status" value="1"/>
</dbReference>
<evidence type="ECO:0000256" key="11">
    <source>
        <dbReference type="ARBA" id="ARBA00023180"/>
    </source>
</evidence>
<dbReference type="SUPFAM" id="SSF81321">
    <property type="entry name" value="Family A G protein-coupled receptor-like"/>
    <property type="match status" value="1"/>
</dbReference>
<feature type="transmembrane region" description="Helical" evidence="14">
    <location>
        <begin position="199"/>
        <end position="226"/>
    </location>
</feature>
<evidence type="ECO:0000256" key="7">
    <source>
        <dbReference type="ARBA" id="ARBA00023040"/>
    </source>
</evidence>
<keyword evidence="10 13" id="KW-0675">Receptor</keyword>
<sequence>MSVLNQTRITEFHLLGFHRFHSYKIIILFFFLLVHLLTLCGNLLIIWLVASNRSLQSPMYFFLTQLSLSDLLLTTDIVPNALYIIWNEGGAISFSGCLTQLYFFVLSDGSDCFLLTIMAYDRYVAICKPLRYNTLMNTLLCIKLIAISWLLSFSIALFDTITVSQLRFCGPNIIDHFFCDFIPLMELFCSLTPIFKVEVLLLCTLFLLFPLMIIIASYVCIVRAVLRISTESSGRVKAFSTCSSHLTVVTIFYGTLIGIYFSPSSDKSVTHSKVLSLLYTVVTPMMNPIIYSLRNKDIKEAIKNKRKGNLIIAK</sequence>
<dbReference type="Proteomes" id="UP000694569">
    <property type="component" value="Unplaced"/>
</dbReference>
<dbReference type="GeneTree" id="ENSGT01150000286990"/>
<dbReference type="InterPro" id="IPR000725">
    <property type="entry name" value="Olfact_rcpt"/>
</dbReference>
<keyword evidence="12 13" id="KW-0807">Transducer</keyword>
<dbReference type="PRINTS" id="PR00245">
    <property type="entry name" value="OLFACTORYR"/>
</dbReference>
<dbReference type="PROSITE" id="PS00237">
    <property type="entry name" value="G_PROTEIN_RECEP_F1_1"/>
    <property type="match status" value="1"/>
</dbReference>
<evidence type="ECO:0000256" key="13">
    <source>
        <dbReference type="RuleBase" id="RU000688"/>
    </source>
</evidence>
<reference evidence="16" key="1">
    <citation type="submission" date="2025-08" db="UniProtKB">
        <authorList>
            <consortium name="Ensembl"/>
        </authorList>
    </citation>
    <scope>IDENTIFICATION</scope>
</reference>
<name>A0A8C5M8U7_9ANUR</name>
<accession>A0A8C5M8U7</accession>
<evidence type="ECO:0000256" key="5">
    <source>
        <dbReference type="ARBA" id="ARBA00022725"/>
    </source>
</evidence>
<keyword evidence="5 14" id="KW-0552">Olfaction</keyword>
<dbReference type="InterPro" id="IPR000276">
    <property type="entry name" value="GPCR_Rhodpsn"/>
</dbReference>
<evidence type="ECO:0000313" key="17">
    <source>
        <dbReference type="Proteomes" id="UP000694569"/>
    </source>
</evidence>
<reference evidence="16" key="2">
    <citation type="submission" date="2025-09" db="UniProtKB">
        <authorList>
            <consortium name="Ensembl"/>
        </authorList>
    </citation>
    <scope>IDENTIFICATION</scope>
</reference>
<proteinExistence type="inferred from homology"/>
<dbReference type="FunFam" id="1.20.1070.10:FF:000010">
    <property type="entry name" value="Olfactory receptor"/>
    <property type="match status" value="1"/>
</dbReference>
<keyword evidence="11" id="KW-0325">Glycoprotein</keyword>
<dbReference type="InterPro" id="IPR050939">
    <property type="entry name" value="Olfactory_GPCR1"/>
</dbReference>
<dbReference type="Gene3D" id="1.20.1070.10">
    <property type="entry name" value="Rhodopsin 7-helix transmembrane proteins"/>
    <property type="match status" value="1"/>
</dbReference>
<keyword evidence="9" id="KW-1015">Disulfide bond</keyword>
<evidence type="ECO:0000256" key="1">
    <source>
        <dbReference type="ARBA" id="ARBA00004651"/>
    </source>
</evidence>
<keyword evidence="7 13" id="KW-0297">G-protein coupled receptor</keyword>
<feature type="transmembrane region" description="Helical" evidence="14">
    <location>
        <begin position="140"/>
        <end position="158"/>
    </location>
</feature>
<evidence type="ECO:0000259" key="15">
    <source>
        <dbReference type="PROSITE" id="PS50262"/>
    </source>
</evidence>
<evidence type="ECO:0000256" key="12">
    <source>
        <dbReference type="ARBA" id="ARBA00023224"/>
    </source>
</evidence>
<feature type="domain" description="G-protein coupled receptors family 1 profile" evidence="15">
    <location>
        <begin position="41"/>
        <end position="291"/>
    </location>
</feature>
<dbReference type="InterPro" id="IPR017452">
    <property type="entry name" value="GPCR_Rhodpsn_7TM"/>
</dbReference>
<evidence type="ECO:0000256" key="2">
    <source>
        <dbReference type="ARBA" id="ARBA00022475"/>
    </source>
</evidence>
<keyword evidence="2 14" id="KW-1003">Cell membrane</keyword>
<evidence type="ECO:0000256" key="3">
    <source>
        <dbReference type="ARBA" id="ARBA00022606"/>
    </source>
</evidence>
<keyword evidence="4 13" id="KW-0812">Transmembrane</keyword>
<dbReference type="Ensembl" id="ENSLLET00000008870.1">
    <property type="protein sequence ID" value="ENSLLEP00000008531.1"/>
    <property type="gene ID" value="ENSLLEG00000005420.1"/>
</dbReference>
<dbReference type="PROSITE" id="PS50262">
    <property type="entry name" value="G_PROTEIN_RECEP_F1_2"/>
    <property type="match status" value="1"/>
</dbReference>
<evidence type="ECO:0000256" key="9">
    <source>
        <dbReference type="ARBA" id="ARBA00023157"/>
    </source>
</evidence>
<dbReference type="OrthoDB" id="9444602at2759"/>
<dbReference type="PANTHER" id="PTHR24242">
    <property type="entry name" value="G-PROTEIN COUPLED RECEPTOR"/>
    <property type="match status" value="1"/>
</dbReference>
<keyword evidence="6 14" id="KW-1133">Transmembrane helix</keyword>
<evidence type="ECO:0000256" key="6">
    <source>
        <dbReference type="ARBA" id="ARBA00022989"/>
    </source>
</evidence>